<keyword evidence="3" id="KW-1185">Reference proteome</keyword>
<dbReference type="AlphaFoldDB" id="A0AA88KSS7"/>
<accession>A0AA88KSS7</accession>
<sequence>MREWAKVGKLRLDEPPWRKELEEIKPAFDQVEARTDNIFVFRLIIQQFERYNLPLILMFLDFIAAFDFVTRQELWKILENDGMPLRFVELMKAYYDASVSRVRVYGEETEEFLVEFGVKQGCFLSPTLFNYCID</sequence>
<evidence type="ECO:0000313" key="2">
    <source>
        <dbReference type="EMBL" id="KAK2701261.1"/>
    </source>
</evidence>
<dbReference type="PANTHER" id="PTHR47027:SF20">
    <property type="entry name" value="REVERSE TRANSCRIPTASE-LIKE PROTEIN WITH RNA-DIRECTED DNA POLYMERASE DOMAIN"/>
    <property type="match status" value="1"/>
</dbReference>
<feature type="domain" description="Reverse transcriptase" evidence="1">
    <location>
        <begin position="1"/>
        <end position="134"/>
    </location>
</feature>
<dbReference type="Pfam" id="PF00078">
    <property type="entry name" value="RVT_1"/>
    <property type="match status" value="1"/>
</dbReference>
<name>A0AA88KSS7_ARTSF</name>
<organism evidence="2 3">
    <name type="scientific">Artemia franciscana</name>
    <name type="common">Brine shrimp</name>
    <name type="synonym">Artemia sanfranciscana</name>
    <dbReference type="NCBI Taxonomy" id="6661"/>
    <lineage>
        <taxon>Eukaryota</taxon>
        <taxon>Metazoa</taxon>
        <taxon>Ecdysozoa</taxon>
        <taxon>Arthropoda</taxon>
        <taxon>Crustacea</taxon>
        <taxon>Branchiopoda</taxon>
        <taxon>Anostraca</taxon>
        <taxon>Artemiidae</taxon>
        <taxon>Artemia</taxon>
    </lineage>
</organism>
<dbReference type="PANTHER" id="PTHR47027">
    <property type="entry name" value="REVERSE TRANSCRIPTASE DOMAIN-CONTAINING PROTEIN"/>
    <property type="match status" value="1"/>
</dbReference>
<reference evidence="2" key="1">
    <citation type="submission" date="2023-07" db="EMBL/GenBank/DDBJ databases">
        <title>Chromosome-level genome assembly of Artemia franciscana.</title>
        <authorList>
            <person name="Jo E."/>
        </authorList>
    </citation>
    <scope>NUCLEOTIDE SEQUENCE</scope>
    <source>
        <tissue evidence="2">Whole body</tissue>
    </source>
</reference>
<proteinExistence type="predicted"/>
<dbReference type="EMBL" id="JAVRJZ010006471">
    <property type="protein sequence ID" value="KAK2701261.1"/>
    <property type="molecule type" value="Genomic_DNA"/>
</dbReference>
<comment type="caution">
    <text evidence="2">The sequence shown here is derived from an EMBL/GenBank/DDBJ whole genome shotgun (WGS) entry which is preliminary data.</text>
</comment>
<dbReference type="PROSITE" id="PS50878">
    <property type="entry name" value="RT_POL"/>
    <property type="match status" value="1"/>
</dbReference>
<dbReference type="Proteomes" id="UP001187531">
    <property type="component" value="Unassembled WGS sequence"/>
</dbReference>
<dbReference type="InterPro" id="IPR000477">
    <property type="entry name" value="RT_dom"/>
</dbReference>
<evidence type="ECO:0000259" key="1">
    <source>
        <dbReference type="PROSITE" id="PS50878"/>
    </source>
</evidence>
<evidence type="ECO:0000313" key="3">
    <source>
        <dbReference type="Proteomes" id="UP001187531"/>
    </source>
</evidence>
<gene>
    <name evidence="2" type="ORF">QYM36_020071</name>
</gene>
<protein>
    <recommendedName>
        <fullName evidence="1">Reverse transcriptase domain-containing protein</fullName>
    </recommendedName>
</protein>